<name>A0ABV7YRC6_9ACTN</name>
<dbReference type="InterPro" id="IPR051910">
    <property type="entry name" value="ComF/GntX_DNA_util-trans"/>
</dbReference>
<gene>
    <name evidence="3" type="ORF">ACFOUW_39315</name>
</gene>
<protein>
    <submittedName>
        <fullName evidence="3">ComF family protein</fullName>
    </submittedName>
</protein>
<dbReference type="RefSeq" id="WP_205115904.1">
    <property type="nucleotide sequence ID" value="NZ_JAFBCM010000001.1"/>
</dbReference>
<accession>A0ABV7YRC6</accession>
<dbReference type="PANTHER" id="PTHR47505:SF1">
    <property type="entry name" value="DNA UTILIZATION PROTEIN YHGH"/>
    <property type="match status" value="1"/>
</dbReference>
<comment type="caution">
    <text evidence="3">The sequence shown here is derived from an EMBL/GenBank/DDBJ whole genome shotgun (WGS) entry which is preliminary data.</text>
</comment>
<dbReference type="Gene3D" id="3.40.50.2020">
    <property type="match status" value="1"/>
</dbReference>
<comment type="similarity">
    <text evidence="1">Belongs to the ComF/GntX family.</text>
</comment>
<keyword evidence="4" id="KW-1185">Reference proteome</keyword>
<dbReference type="Pfam" id="PF00156">
    <property type="entry name" value="Pribosyltran"/>
    <property type="match status" value="1"/>
</dbReference>
<reference evidence="4" key="1">
    <citation type="journal article" date="2019" name="Int. J. Syst. Evol. Microbiol.">
        <title>The Global Catalogue of Microorganisms (GCM) 10K type strain sequencing project: providing services to taxonomists for standard genome sequencing and annotation.</title>
        <authorList>
            <consortium name="The Broad Institute Genomics Platform"/>
            <consortium name="The Broad Institute Genome Sequencing Center for Infectious Disease"/>
            <person name="Wu L."/>
            <person name="Ma J."/>
        </authorList>
    </citation>
    <scope>NUCLEOTIDE SEQUENCE [LARGE SCALE GENOMIC DNA]</scope>
    <source>
        <strain evidence="4">CGMCC 4.7241</strain>
    </source>
</reference>
<sequence length="237" mass="25649">MAGQLCACVAAYRGKSVRSEDQGRWNLRLAGPGEVRPDTLALLELFQDVLVMAPPKGMSAVLALDFYKEPLDGLPADQWPYTGAGQLVYDGKYASRSDPEAMRHPGQMLVGAMLTVVERHPAYTAATVVVGVPGHDQLRVSFGQRVADSLAQAAARQGVQARAKREFRTAAKALPQERRMAALRNEFTVDVDLRNRTVLVVDDVIHTGATLTEMTRAARAAGASKVLGLVAARTLRR</sequence>
<dbReference type="Proteomes" id="UP001595699">
    <property type="component" value="Unassembled WGS sequence"/>
</dbReference>
<dbReference type="PANTHER" id="PTHR47505">
    <property type="entry name" value="DNA UTILIZATION PROTEIN YHGH"/>
    <property type="match status" value="1"/>
</dbReference>
<dbReference type="InterPro" id="IPR029057">
    <property type="entry name" value="PRTase-like"/>
</dbReference>
<dbReference type="InterPro" id="IPR000836">
    <property type="entry name" value="PRTase_dom"/>
</dbReference>
<dbReference type="SUPFAM" id="SSF53271">
    <property type="entry name" value="PRTase-like"/>
    <property type="match status" value="1"/>
</dbReference>
<organism evidence="3 4">
    <name type="scientific">Tenggerimyces flavus</name>
    <dbReference type="NCBI Taxonomy" id="1708749"/>
    <lineage>
        <taxon>Bacteria</taxon>
        <taxon>Bacillati</taxon>
        <taxon>Actinomycetota</taxon>
        <taxon>Actinomycetes</taxon>
        <taxon>Propionibacteriales</taxon>
        <taxon>Nocardioidaceae</taxon>
        <taxon>Tenggerimyces</taxon>
    </lineage>
</organism>
<evidence type="ECO:0000313" key="4">
    <source>
        <dbReference type="Proteomes" id="UP001595699"/>
    </source>
</evidence>
<feature type="domain" description="Phosphoribosyltransferase" evidence="2">
    <location>
        <begin position="188"/>
        <end position="226"/>
    </location>
</feature>
<dbReference type="CDD" id="cd06223">
    <property type="entry name" value="PRTases_typeI"/>
    <property type="match status" value="1"/>
</dbReference>
<evidence type="ECO:0000259" key="2">
    <source>
        <dbReference type="Pfam" id="PF00156"/>
    </source>
</evidence>
<proteinExistence type="inferred from homology"/>
<evidence type="ECO:0000256" key="1">
    <source>
        <dbReference type="ARBA" id="ARBA00008007"/>
    </source>
</evidence>
<dbReference type="EMBL" id="JBHRZH010000062">
    <property type="protein sequence ID" value="MFC3766932.1"/>
    <property type="molecule type" value="Genomic_DNA"/>
</dbReference>
<evidence type="ECO:0000313" key="3">
    <source>
        <dbReference type="EMBL" id="MFC3766932.1"/>
    </source>
</evidence>